<keyword evidence="2" id="KW-1185">Reference proteome</keyword>
<sequence length="318" mass="37229">MEKNKFSSELKQIRELSPEEFNDNVYIGSLTVENSIIKGAHQERKIGRVEYELLIDFFKAQKTLESILSDFTSISNSLNELRDSIDKKTHISVFEYGSKQSLAFLHRQELNQKFKQVLSELFSVIDITESKFLSYNKRKINGLKSVSDLKGDEKKKNKYFGLMREIRNTSIHNSIIFTDYDLSPDTNGIIKEPHFFVSASHILKSFNEHNSKKRKEKQLKADLYLADCASRNVRFNQNDLLIMLEYTVLSCFRIFEEFISKLIIFLSNKQKEISKLFLSKTFTHLFIVENDVIKNILDLSDENEYASFLSKTIQNRFY</sequence>
<proteinExistence type="predicted"/>
<geneLocation type="plasmid" evidence="2"/>
<accession>A0A0B5AX11</accession>
<evidence type="ECO:0000313" key="2">
    <source>
        <dbReference type="Proteomes" id="UP000031449"/>
    </source>
</evidence>
<gene>
    <name evidence="1" type="ORF">JMA_39090</name>
</gene>
<reference evidence="1 2" key="1">
    <citation type="submission" date="2014-08" db="EMBL/GenBank/DDBJ databases">
        <title>Complete genome of a marine bacteria Jeotgalibacillus malaysiensis.</title>
        <authorList>
            <person name="Yaakop A.S."/>
            <person name="Chan K.-G."/>
            <person name="Goh K.M."/>
        </authorList>
    </citation>
    <scope>NUCLEOTIDE SEQUENCE [LARGE SCALE GENOMIC DNA]</scope>
    <source>
        <strain evidence="1 2">D5</strain>
        <plasmid evidence="2">Plasmid</plasmid>
    </source>
</reference>
<dbReference type="BioCyc" id="JESP1508404:G14D9-13193-MONOMER"/>
<dbReference type="Proteomes" id="UP000031449">
    <property type="component" value="Plasmid unnamed"/>
</dbReference>
<name>A0A0B5AX11_9BACL</name>
<keyword evidence="1" id="KW-0614">Plasmid</keyword>
<dbReference type="EMBL" id="CP009417">
    <property type="protein sequence ID" value="AJD93227.1"/>
    <property type="molecule type" value="Genomic_DNA"/>
</dbReference>
<dbReference type="HOGENOM" id="CLU_873698_0_0_9"/>
<dbReference type="AlphaFoldDB" id="A0A0B5AX11"/>
<organism evidence="1 2">
    <name type="scientific">Jeotgalibacillus malaysiensis</name>
    <dbReference type="NCBI Taxonomy" id="1508404"/>
    <lineage>
        <taxon>Bacteria</taxon>
        <taxon>Bacillati</taxon>
        <taxon>Bacillota</taxon>
        <taxon>Bacilli</taxon>
        <taxon>Bacillales</taxon>
        <taxon>Caryophanaceae</taxon>
        <taxon>Jeotgalibacillus</taxon>
    </lineage>
</organism>
<dbReference type="KEGG" id="jeo:JMA_39090"/>
<protein>
    <submittedName>
        <fullName evidence="1">Uncharacterized protein</fullName>
    </submittedName>
</protein>
<evidence type="ECO:0000313" key="1">
    <source>
        <dbReference type="EMBL" id="AJD93227.1"/>
    </source>
</evidence>